<evidence type="ECO:0000313" key="6">
    <source>
        <dbReference type="Proteomes" id="UP000563094"/>
    </source>
</evidence>
<keyword evidence="3 5" id="KW-0560">Oxidoreductase</keyword>
<name>A0A839GMY3_9BACT</name>
<dbReference type="InterPro" id="IPR045019">
    <property type="entry name" value="BETA-OHASE-like"/>
</dbReference>
<accession>A0A839GMY3</accession>
<keyword evidence="6" id="KW-1185">Reference proteome</keyword>
<dbReference type="GO" id="GO:0016123">
    <property type="term" value="P:xanthophyll biosynthetic process"/>
    <property type="evidence" value="ECO:0007669"/>
    <property type="project" value="TreeGrafter"/>
</dbReference>
<comment type="similarity">
    <text evidence="1">Belongs to the sterol desaturase family.</text>
</comment>
<keyword evidence="4" id="KW-1133">Transmembrane helix</keyword>
<comment type="caution">
    <text evidence="5">The sequence shown here is derived from an EMBL/GenBank/DDBJ whole genome shotgun (WGS) entry which is preliminary data.</text>
</comment>
<protein>
    <submittedName>
        <fullName evidence="5">Beta-carotene 3-hydroxylase</fullName>
        <ecNumber evidence="5">1.14.15.24</ecNumber>
    </submittedName>
</protein>
<evidence type="ECO:0000256" key="3">
    <source>
        <dbReference type="ARBA" id="ARBA00023002"/>
    </source>
</evidence>
<dbReference type="GO" id="GO:0010291">
    <property type="term" value="F:beta-carotene 3-hydroxylase activity"/>
    <property type="evidence" value="ECO:0007669"/>
    <property type="project" value="UniProtKB-EC"/>
</dbReference>
<dbReference type="AlphaFoldDB" id="A0A839GMY3"/>
<gene>
    <name evidence="5" type="ORF">FHS90_000991</name>
</gene>
<feature type="transmembrane region" description="Helical" evidence="4">
    <location>
        <begin position="6"/>
        <end position="29"/>
    </location>
</feature>
<evidence type="ECO:0000256" key="4">
    <source>
        <dbReference type="SAM" id="Phobius"/>
    </source>
</evidence>
<feature type="transmembrane region" description="Helical" evidence="4">
    <location>
        <begin position="75"/>
        <end position="97"/>
    </location>
</feature>
<evidence type="ECO:0000256" key="1">
    <source>
        <dbReference type="ARBA" id="ARBA00009324"/>
    </source>
</evidence>
<dbReference type="PANTHER" id="PTHR31899:SF9">
    <property type="entry name" value="BETA-CAROTENE 3-HYDROXYLASE 1, CHLOROPLASTIC"/>
    <property type="match status" value="1"/>
</dbReference>
<dbReference type="EMBL" id="JACJIQ010000003">
    <property type="protein sequence ID" value="MBA9076287.1"/>
    <property type="molecule type" value="Genomic_DNA"/>
</dbReference>
<dbReference type="GO" id="GO:0016119">
    <property type="term" value="P:carotene metabolic process"/>
    <property type="evidence" value="ECO:0007669"/>
    <property type="project" value="TreeGrafter"/>
</dbReference>
<reference evidence="5 6" key="1">
    <citation type="submission" date="2020-08" db="EMBL/GenBank/DDBJ databases">
        <title>Genomic Encyclopedia of Type Strains, Phase IV (KMG-IV): sequencing the most valuable type-strain genomes for metagenomic binning, comparative biology and taxonomic classification.</title>
        <authorList>
            <person name="Goeker M."/>
        </authorList>
    </citation>
    <scope>NUCLEOTIDE SEQUENCE [LARGE SCALE GENOMIC DNA]</scope>
    <source>
        <strain evidence="5 6">DSM 29854</strain>
    </source>
</reference>
<evidence type="ECO:0000256" key="2">
    <source>
        <dbReference type="ARBA" id="ARBA00022746"/>
    </source>
</evidence>
<organism evidence="5 6">
    <name type="scientific">Rufibacter quisquiliarum</name>
    <dbReference type="NCBI Taxonomy" id="1549639"/>
    <lineage>
        <taxon>Bacteria</taxon>
        <taxon>Pseudomonadati</taxon>
        <taxon>Bacteroidota</taxon>
        <taxon>Cytophagia</taxon>
        <taxon>Cytophagales</taxon>
        <taxon>Hymenobacteraceae</taxon>
        <taxon>Rufibacter</taxon>
    </lineage>
</organism>
<dbReference type="Proteomes" id="UP000563094">
    <property type="component" value="Unassembled WGS sequence"/>
</dbReference>
<evidence type="ECO:0000313" key="5">
    <source>
        <dbReference type="EMBL" id="MBA9076287.1"/>
    </source>
</evidence>
<keyword evidence="4" id="KW-0472">Membrane</keyword>
<dbReference type="EC" id="1.14.15.24" evidence="5"/>
<sequence length="152" mass="17753">MSMLTNTAIVLGTFVTMELVAWAVHKYVLHGFLWSIHESHHKPHNHVFELNDLSFCFYGVIAALCFIYGSETFDYRFWIGVGISMYGAAYFLVHDLLIHRRVKIFRKASNTYLRALDIAHKVHHKTKGKDGSESFGMLWVHPKFFHIARRKR</sequence>
<keyword evidence="2" id="KW-0125">Carotenoid biosynthesis</keyword>
<keyword evidence="4" id="KW-0812">Transmembrane</keyword>
<dbReference type="RefSeq" id="WP_182512121.1">
    <property type="nucleotide sequence ID" value="NZ_JBHLTU010000025.1"/>
</dbReference>
<proteinExistence type="inferred from homology"/>
<dbReference type="PANTHER" id="PTHR31899">
    <property type="entry name" value="BETA-CAROTENE 3-HYDROXYLASE 1, CHLOROPLASTIC"/>
    <property type="match status" value="1"/>
</dbReference>